<evidence type="ECO:0008006" key="4">
    <source>
        <dbReference type="Google" id="ProtNLM"/>
    </source>
</evidence>
<sequence>MRKFMAIALITMLGYANIAYAKEAQMQKEIIESVKTYLSGITEGKSAKMKPVFVKEATIFGAKAGQKVSGGQIQILYDVIDSLGKAQQAKSDIEILYQFENIAAVKVDTKNLHNANVIDLLLLTKIDNEWRITSKLWQEY</sequence>
<dbReference type="SUPFAM" id="SSF54427">
    <property type="entry name" value="NTF2-like"/>
    <property type="match status" value="1"/>
</dbReference>
<evidence type="ECO:0000313" key="2">
    <source>
        <dbReference type="EMBL" id="TLE02007.1"/>
    </source>
</evidence>
<dbReference type="AlphaFoldDB" id="A0A4U8TNE9"/>
<name>A0A4U8TNE9_9HELI</name>
<dbReference type="RefSeq" id="WP_034362861.1">
    <property type="nucleotide sequence ID" value="NZ_CAMRWY010000012.1"/>
</dbReference>
<keyword evidence="3" id="KW-1185">Reference proteome</keyword>
<dbReference type="InterPro" id="IPR039437">
    <property type="entry name" value="FrzH/put_lumazine-bd"/>
</dbReference>
<dbReference type="Gene3D" id="3.10.450.50">
    <property type="match status" value="1"/>
</dbReference>
<feature type="signal peptide" evidence="1">
    <location>
        <begin position="1"/>
        <end position="21"/>
    </location>
</feature>
<comment type="caution">
    <text evidence="2">The sequence shown here is derived from an EMBL/GenBank/DDBJ whole genome shotgun (WGS) entry which is preliminary data.</text>
</comment>
<dbReference type="InterPro" id="IPR032710">
    <property type="entry name" value="NTF2-like_dom_sf"/>
</dbReference>
<dbReference type="EMBL" id="JRMQ02000004">
    <property type="protein sequence ID" value="TLE02007.1"/>
    <property type="molecule type" value="Genomic_DNA"/>
</dbReference>
<proteinExistence type="predicted"/>
<feature type="chain" id="PRO_5020314555" description="Nuclear transport factor 2 family protein" evidence="1">
    <location>
        <begin position="22"/>
        <end position="140"/>
    </location>
</feature>
<organism evidence="2 3">
    <name type="scientific">Helicobacter japonicus</name>
    <dbReference type="NCBI Taxonomy" id="425400"/>
    <lineage>
        <taxon>Bacteria</taxon>
        <taxon>Pseudomonadati</taxon>
        <taxon>Campylobacterota</taxon>
        <taxon>Epsilonproteobacteria</taxon>
        <taxon>Campylobacterales</taxon>
        <taxon>Helicobacteraceae</taxon>
        <taxon>Helicobacter</taxon>
    </lineage>
</organism>
<evidence type="ECO:0000313" key="3">
    <source>
        <dbReference type="Proteomes" id="UP000029707"/>
    </source>
</evidence>
<dbReference type="OrthoDB" id="5676998at2"/>
<dbReference type="Proteomes" id="UP000029707">
    <property type="component" value="Unassembled WGS sequence"/>
</dbReference>
<accession>A0A4U8TNE9</accession>
<gene>
    <name evidence="2" type="ORF">LS65_004025</name>
</gene>
<protein>
    <recommendedName>
        <fullName evidence="4">Nuclear transport factor 2 family protein</fullName>
    </recommendedName>
</protein>
<keyword evidence="1" id="KW-0732">Signal</keyword>
<reference evidence="2 3" key="1">
    <citation type="journal article" date="2014" name="Genome Announc.">
        <title>Draft genome sequences of eight enterohepatic helicobacter species isolated from both laboratory and wild rodents.</title>
        <authorList>
            <person name="Sheh A."/>
            <person name="Shen Z."/>
            <person name="Fox J.G."/>
        </authorList>
    </citation>
    <scope>NUCLEOTIDE SEQUENCE [LARGE SCALE GENOMIC DNA]</scope>
    <source>
        <strain evidence="2 3">MIT 01-6451</strain>
    </source>
</reference>
<dbReference type="Pfam" id="PF12893">
    <property type="entry name" value="Lumazine_bd_2"/>
    <property type="match status" value="1"/>
</dbReference>
<evidence type="ECO:0000256" key="1">
    <source>
        <dbReference type="SAM" id="SignalP"/>
    </source>
</evidence>